<dbReference type="EMBL" id="JAHFYH010000001">
    <property type="protein sequence ID" value="KAH0237918.1"/>
    <property type="molecule type" value="Genomic_DNA"/>
</dbReference>
<proteinExistence type="predicted"/>
<gene>
    <name evidence="2" type="ORF">KCV03_g300</name>
</gene>
<feature type="non-terminal residue" evidence="2">
    <location>
        <position position="370"/>
    </location>
</feature>
<accession>A0A9P8GRK1</accession>
<evidence type="ECO:0000313" key="3">
    <source>
        <dbReference type="Proteomes" id="UP000767238"/>
    </source>
</evidence>
<evidence type="ECO:0000256" key="1">
    <source>
        <dbReference type="SAM" id="MobiDB-lite"/>
    </source>
</evidence>
<dbReference type="Proteomes" id="UP000767238">
    <property type="component" value="Unassembled WGS sequence"/>
</dbReference>
<reference evidence="2" key="1">
    <citation type="journal article" date="2021" name="J Fungi (Basel)">
        <title>Virulence traits and population genomics of the black yeast Aureobasidium melanogenum.</title>
        <authorList>
            <person name="Cernosa A."/>
            <person name="Sun X."/>
            <person name="Gostincar C."/>
            <person name="Fang C."/>
            <person name="Gunde-Cimerman N."/>
            <person name="Song Z."/>
        </authorList>
    </citation>
    <scope>NUCLEOTIDE SEQUENCE</scope>
    <source>
        <strain evidence="2">EXF-8016</strain>
    </source>
</reference>
<organism evidence="2 3">
    <name type="scientific">Aureobasidium melanogenum</name>
    <name type="common">Aureobasidium pullulans var. melanogenum</name>
    <dbReference type="NCBI Taxonomy" id="46634"/>
    <lineage>
        <taxon>Eukaryota</taxon>
        <taxon>Fungi</taxon>
        <taxon>Dikarya</taxon>
        <taxon>Ascomycota</taxon>
        <taxon>Pezizomycotina</taxon>
        <taxon>Dothideomycetes</taxon>
        <taxon>Dothideomycetidae</taxon>
        <taxon>Dothideales</taxon>
        <taxon>Saccotheciaceae</taxon>
        <taxon>Aureobasidium</taxon>
    </lineage>
</organism>
<dbReference type="AlphaFoldDB" id="A0A9P8GRK1"/>
<comment type="caution">
    <text evidence="2">The sequence shown here is derived from an EMBL/GenBank/DDBJ whole genome shotgun (WGS) entry which is preliminary data.</text>
</comment>
<protein>
    <submittedName>
        <fullName evidence="2">Thi4-domain-containing protein</fullName>
    </submittedName>
</protein>
<sequence length="370" mass="38894">MRAFPDDILVMSGKKLSLLNPIRALDDIQSTDEQPRRMRSSTLLLTLLKDFDDLLGSLDTTECHGAEGRSHTVGTVDFREFHAADDEAGDDLAGALDDGVFGGVHVEAAHAAKALDGLHADEALDGEGTEGAVVTGGGDDDGGVDGVSIEASRILNGSGIEELDVGELQDLAEQSAGEESSVLDDNVVAVIAVLLVVDANLAEEGISRLAHDHGREELATEPGTTTRADTGLDDGNLEVRTSLGQAVCGRETARASANDDNVRLGILVQVGEVAAGHGSADLRLTDGAEGEGLPVTGHSLNGLALGLPSNRDSRAVRKVHLLRRNGRRDRLVEQHGWGRHCGMIGSRFGKSVAGQNMPWRHKKGNQVQAV</sequence>
<evidence type="ECO:0000313" key="2">
    <source>
        <dbReference type="EMBL" id="KAH0237918.1"/>
    </source>
</evidence>
<reference evidence="2" key="2">
    <citation type="submission" date="2021-08" db="EMBL/GenBank/DDBJ databases">
        <authorList>
            <person name="Gostincar C."/>
            <person name="Sun X."/>
            <person name="Song Z."/>
            <person name="Gunde-Cimerman N."/>
        </authorList>
    </citation>
    <scope>NUCLEOTIDE SEQUENCE</scope>
    <source>
        <strain evidence="2">EXF-8016</strain>
    </source>
</reference>
<name>A0A9P8GRK1_AURME</name>
<feature type="region of interest" description="Disordered" evidence="1">
    <location>
        <begin position="215"/>
        <end position="234"/>
    </location>
</feature>